<dbReference type="InterPro" id="IPR001845">
    <property type="entry name" value="HTH_ArsR_DNA-bd_dom"/>
</dbReference>
<dbReference type="InterPro" id="IPR036390">
    <property type="entry name" value="WH_DNA-bd_sf"/>
</dbReference>
<comment type="caution">
    <text evidence="5">The sequence shown here is derived from an EMBL/GenBank/DDBJ whole genome shotgun (WGS) entry which is preliminary data.</text>
</comment>
<keyword evidence="2" id="KW-0238">DNA-binding</keyword>
<keyword evidence="1" id="KW-0805">Transcription regulation</keyword>
<dbReference type="CDD" id="cd00090">
    <property type="entry name" value="HTH_ARSR"/>
    <property type="match status" value="1"/>
</dbReference>
<gene>
    <name evidence="5" type="ORF">UR23_C0047G0005</name>
</gene>
<sequence>MKTNRKEEKHCNHLLKTIGDYWTLSIIMELKKGKKRFCELERAINKINPATLTERLKKLEKARFIDREKELSDKLSVTYSLNKKGLGLIPIVDEINSFASSFP</sequence>
<dbReference type="Proteomes" id="UP000034349">
    <property type="component" value="Unassembled WGS sequence"/>
</dbReference>
<dbReference type="PROSITE" id="PS51118">
    <property type="entry name" value="HTH_HXLR"/>
    <property type="match status" value="1"/>
</dbReference>
<dbReference type="GO" id="GO:0003700">
    <property type="term" value="F:DNA-binding transcription factor activity"/>
    <property type="evidence" value="ECO:0007669"/>
    <property type="project" value="InterPro"/>
</dbReference>
<dbReference type="Pfam" id="PF01638">
    <property type="entry name" value="HxlR"/>
    <property type="match status" value="1"/>
</dbReference>
<dbReference type="InterPro" id="IPR011991">
    <property type="entry name" value="ArsR-like_HTH"/>
</dbReference>
<feature type="domain" description="HTH hxlR-type" evidence="4">
    <location>
        <begin position="7"/>
        <end position="103"/>
    </location>
</feature>
<evidence type="ECO:0000256" key="3">
    <source>
        <dbReference type="ARBA" id="ARBA00023163"/>
    </source>
</evidence>
<dbReference type="Gene3D" id="1.10.10.10">
    <property type="entry name" value="Winged helix-like DNA-binding domain superfamily/Winged helix DNA-binding domain"/>
    <property type="match status" value="1"/>
</dbReference>
<dbReference type="PANTHER" id="PTHR33204:SF18">
    <property type="entry name" value="TRANSCRIPTIONAL REGULATORY PROTEIN"/>
    <property type="match status" value="1"/>
</dbReference>
<dbReference type="EMBL" id="LBOK01000047">
    <property type="protein sequence ID" value="KKP33335.1"/>
    <property type="molecule type" value="Genomic_DNA"/>
</dbReference>
<name>A0A0G0B3C6_9BACT</name>
<evidence type="ECO:0000256" key="1">
    <source>
        <dbReference type="ARBA" id="ARBA00023015"/>
    </source>
</evidence>
<dbReference type="GO" id="GO:0003677">
    <property type="term" value="F:DNA binding"/>
    <property type="evidence" value="ECO:0007669"/>
    <property type="project" value="UniProtKB-KW"/>
</dbReference>
<protein>
    <submittedName>
        <fullName evidence="5">Transcriptional regulator, HxlR family</fullName>
    </submittedName>
</protein>
<organism evidence="5 6">
    <name type="scientific">Candidatus Roizmanbacteria bacterium GW2011_GWA2_32_13</name>
    <dbReference type="NCBI Taxonomy" id="1618475"/>
    <lineage>
        <taxon>Bacteria</taxon>
        <taxon>Candidatus Roizmaniibacteriota</taxon>
    </lineage>
</organism>
<dbReference type="InterPro" id="IPR002577">
    <property type="entry name" value="HTH_HxlR"/>
</dbReference>
<reference evidence="5 6" key="1">
    <citation type="journal article" date="2015" name="Nature">
        <title>rRNA introns, odd ribosomes, and small enigmatic genomes across a large radiation of phyla.</title>
        <authorList>
            <person name="Brown C.T."/>
            <person name="Hug L.A."/>
            <person name="Thomas B.C."/>
            <person name="Sharon I."/>
            <person name="Castelle C.J."/>
            <person name="Singh A."/>
            <person name="Wilkins M.J."/>
            <person name="Williams K.H."/>
            <person name="Banfield J.F."/>
        </authorList>
    </citation>
    <scope>NUCLEOTIDE SEQUENCE [LARGE SCALE GENOMIC DNA]</scope>
</reference>
<dbReference type="SMART" id="SM00418">
    <property type="entry name" value="HTH_ARSR"/>
    <property type="match status" value="1"/>
</dbReference>
<dbReference type="AlphaFoldDB" id="A0A0G0B3C6"/>
<evidence type="ECO:0000256" key="2">
    <source>
        <dbReference type="ARBA" id="ARBA00023125"/>
    </source>
</evidence>
<dbReference type="SUPFAM" id="SSF46785">
    <property type="entry name" value="Winged helix' DNA-binding domain"/>
    <property type="match status" value="1"/>
</dbReference>
<evidence type="ECO:0000259" key="4">
    <source>
        <dbReference type="PROSITE" id="PS51118"/>
    </source>
</evidence>
<evidence type="ECO:0000313" key="6">
    <source>
        <dbReference type="Proteomes" id="UP000034349"/>
    </source>
</evidence>
<accession>A0A0G0B3C6</accession>
<dbReference type="InterPro" id="IPR036388">
    <property type="entry name" value="WH-like_DNA-bd_sf"/>
</dbReference>
<evidence type="ECO:0000313" key="5">
    <source>
        <dbReference type="EMBL" id="KKP33335.1"/>
    </source>
</evidence>
<dbReference type="PANTHER" id="PTHR33204">
    <property type="entry name" value="TRANSCRIPTIONAL REGULATOR, MARR FAMILY"/>
    <property type="match status" value="1"/>
</dbReference>
<keyword evidence="3" id="KW-0804">Transcription</keyword>
<proteinExistence type="predicted"/>